<dbReference type="OrthoDB" id="514320at2"/>
<evidence type="ECO:0000256" key="1">
    <source>
        <dbReference type="SAM" id="MobiDB-lite"/>
    </source>
</evidence>
<dbReference type="HOGENOM" id="CLU_2805163_0_0_11"/>
<dbReference type="RefSeq" id="WP_038550470.1">
    <property type="nucleotide sequence ID" value="NZ_CP006842.1"/>
</dbReference>
<dbReference type="AlphaFoldDB" id="X5EDH9"/>
<name>X5EDH9_9CORY</name>
<protein>
    <submittedName>
        <fullName evidence="2">Uncharacterized protein</fullName>
    </submittedName>
</protein>
<accession>X5EDH9</accession>
<dbReference type="Proteomes" id="UP000023703">
    <property type="component" value="Chromosome"/>
</dbReference>
<dbReference type="EMBL" id="CP006842">
    <property type="protein sequence ID" value="AHW65450.1"/>
    <property type="molecule type" value="Genomic_DNA"/>
</dbReference>
<dbReference type="KEGG" id="cgy:CGLY_15070"/>
<proteinExistence type="predicted"/>
<feature type="region of interest" description="Disordered" evidence="1">
    <location>
        <begin position="1"/>
        <end position="20"/>
    </location>
</feature>
<keyword evidence="3" id="KW-1185">Reference proteome</keyword>
<dbReference type="InterPro" id="IPR013207">
    <property type="entry name" value="LGFP"/>
</dbReference>
<evidence type="ECO:0000313" key="2">
    <source>
        <dbReference type="EMBL" id="AHW65450.1"/>
    </source>
</evidence>
<dbReference type="STRING" id="1404245.CGLY_15070"/>
<gene>
    <name evidence="2" type="ORF">CGLY_15070</name>
</gene>
<sequence>MHRTPGDTATSPEGTRGRYRDFERGVVYTSDKGTFVIHHRPIFDAYRAQGYEAGTLVQAADGTVRRS</sequence>
<evidence type="ECO:0000313" key="3">
    <source>
        <dbReference type="Proteomes" id="UP000023703"/>
    </source>
</evidence>
<organism evidence="2 3">
    <name type="scientific">Corynebacterium glyciniphilum AJ 3170</name>
    <dbReference type="NCBI Taxonomy" id="1404245"/>
    <lineage>
        <taxon>Bacteria</taxon>
        <taxon>Bacillati</taxon>
        <taxon>Actinomycetota</taxon>
        <taxon>Actinomycetes</taxon>
        <taxon>Mycobacteriales</taxon>
        <taxon>Corynebacteriaceae</taxon>
        <taxon>Corynebacterium</taxon>
    </lineage>
</organism>
<reference evidence="2 3" key="1">
    <citation type="journal article" date="2015" name="Int. J. Syst. Evol. Microbiol.">
        <title>Revisiting Corynebacterium glyciniphilum (ex Kubota et al., 1972) sp. nov., nom. rev., isolated from putrefied banana.</title>
        <authorList>
            <person name="Al-Dilaimi A."/>
            <person name="Bednarz H."/>
            <person name="Lomker A."/>
            <person name="Niehaus K."/>
            <person name="Kalinowski J."/>
            <person name="Ruckert C."/>
        </authorList>
    </citation>
    <scope>NUCLEOTIDE SEQUENCE [LARGE SCALE GENOMIC DNA]</scope>
    <source>
        <strain evidence="2">AJ 3170</strain>
    </source>
</reference>
<dbReference type="Pfam" id="PF08310">
    <property type="entry name" value="LGFP"/>
    <property type="match status" value="1"/>
</dbReference>